<dbReference type="InterPro" id="IPR001466">
    <property type="entry name" value="Beta-lactam-related"/>
</dbReference>
<dbReference type="Proteomes" id="UP000017131">
    <property type="component" value="Unassembled WGS sequence"/>
</dbReference>
<reference evidence="5 6" key="1">
    <citation type="journal article" date="2013" name="Genome Announc.">
        <title>Draft Genome Sequence of Staphylococcus simulans UMC-CNS-990, Isolated from a Case of Chronic Bovine Mastitis.</title>
        <authorList>
            <person name="Calcutt M.J."/>
            <person name="Foecking M.F."/>
            <person name="Hsieh H.Y."/>
            <person name="Perry J."/>
            <person name="Stewart G.C."/>
            <person name="Middleton J.R."/>
        </authorList>
    </citation>
    <scope>NUCLEOTIDE SEQUENCE [LARGE SCALE GENOMIC DNA]</scope>
    <source>
        <strain evidence="5 6">UMC-CNS-990</strain>
    </source>
</reference>
<keyword evidence="3" id="KW-0812">Transmembrane</keyword>
<keyword evidence="6" id="KW-1185">Reference proteome</keyword>
<accession>A0ABP2YS08</accession>
<dbReference type="InterPro" id="IPR050491">
    <property type="entry name" value="AmpC-like"/>
</dbReference>
<name>A0ABP2YS08_STASI</name>
<dbReference type="SUPFAM" id="SSF56601">
    <property type="entry name" value="beta-lactamase/transpeptidase-like"/>
    <property type="match status" value="1"/>
</dbReference>
<dbReference type="Gene3D" id="3.40.710.10">
    <property type="entry name" value="DD-peptidase/beta-lactamase superfamily"/>
    <property type="match status" value="1"/>
</dbReference>
<dbReference type="PANTHER" id="PTHR46825:SF11">
    <property type="entry name" value="PENICILLIN-BINDING PROTEIN 4"/>
    <property type="match status" value="1"/>
</dbReference>
<feature type="transmembrane region" description="Helical" evidence="3">
    <location>
        <begin position="5"/>
        <end position="26"/>
    </location>
</feature>
<comment type="subcellular location">
    <subcellularLocation>
        <location evidence="1">Membrane</location>
    </subcellularLocation>
</comment>
<dbReference type="RefSeq" id="WP_002480471.1">
    <property type="nucleotide sequence ID" value="NZ_AXDY01000009.1"/>
</dbReference>
<evidence type="ECO:0000313" key="5">
    <source>
        <dbReference type="EMBL" id="ERS92873.1"/>
    </source>
</evidence>
<evidence type="ECO:0000256" key="3">
    <source>
        <dbReference type="SAM" id="Phobius"/>
    </source>
</evidence>
<comment type="caution">
    <text evidence="5">The sequence shown here is derived from an EMBL/GenBank/DDBJ whole genome shotgun (WGS) entry which is preliminary data.</text>
</comment>
<organism evidence="5 6">
    <name type="scientific">Staphylococcus simulans UMC-CNS-990</name>
    <dbReference type="NCBI Taxonomy" id="1405498"/>
    <lineage>
        <taxon>Bacteria</taxon>
        <taxon>Bacillati</taxon>
        <taxon>Bacillota</taxon>
        <taxon>Bacilli</taxon>
        <taxon>Bacillales</taxon>
        <taxon>Staphylococcaceae</taxon>
        <taxon>Staphylococcus</taxon>
    </lineage>
</organism>
<evidence type="ECO:0000256" key="1">
    <source>
        <dbReference type="ARBA" id="ARBA00004370"/>
    </source>
</evidence>
<dbReference type="InterPro" id="IPR012338">
    <property type="entry name" value="Beta-lactam/transpept-like"/>
</dbReference>
<feature type="domain" description="Beta-lactamase-related" evidence="4">
    <location>
        <begin position="68"/>
        <end position="359"/>
    </location>
</feature>
<keyword evidence="2 3" id="KW-0472">Membrane</keyword>
<evidence type="ECO:0000256" key="2">
    <source>
        <dbReference type="ARBA" id="ARBA00023136"/>
    </source>
</evidence>
<proteinExistence type="predicted"/>
<protein>
    <recommendedName>
        <fullName evidence="4">Beta-lactamase-related domain-containing protein</fullName>
    </recommendedName>
</protein>
<gene>
    <name evidence="5" type="ORF">SSIM_10300</name>
</gene>
<keyword evidence="3" id="KW-1133">Transmembrane helix</keyword>
<evidence type="ECO:0000259" key="4">
    <source>
        <dbReference type="Pfam" id="PF00144"/>
    </source>
</evidence>
<sequence>MKRKLIKIMIFILMVALIAGVITYYLNWKHFQQYGHHHNLLKTKDNHPSVQVGSYKTVMNEKNVRYTAIDEYLKKQKFNGDIAIYYQGKLVMDKGYGYQDFINRKKTNPNSMYLIGSAQKFMTGMMLKKLETEGKLNINDEVTKYLPWFQTNEPLILRDFMLHQSGIQMFRPKTNIHSIDGAVHMLQEQGLQPDMFRKHQYNDANYIVLARVIEAVTKMSYADYFNQNFVQPYELNQTAFYNNTAYKPYMAKGYNELKIPEFPAYMDQYYGAGNLYMAPRDMGKFVLALQNQKMFNAHTTNQLLHEVNTKEFPHAYRYGFYSFGQSARANGIFYGQQFTCYFNKDYILVMGTNYQKPVGKNETLMKKIFMDYLKQPDPTKKAKQ</sequence>
<dbReference type="Pfam" id="PF00144">
    <property type="entry name" value="Beta-lactamase"/>
    <property type="match status" value="1"/>
</dbReference>
<dbReference type="EMBL" id="AXDY01000009">
    <property type="protein sequence ID" value="ERS92873.1"/>
    <property type="molecule type" value="Genomic_DNA"/>
</dbReference>
<evidence type="ECO:0000313" key="6">
    <source>
        <dbReference type="Proteomes" id="UP000017131"/>
    </source>
</evidence>
<dbReference type="PANTHER" id="PTHR46825">
    <property type="entry name" value="D-ALANYL-D-ALANINE-CARBOXYPEPTIDASE/ENDOPEPTIDASE AMPH"/>
    <property type="match status" value="1"/>
</dbReference>